<gene>
    <name evidence="2" type="ORF">PGTUg99_024003</name>
</gene>
<feature type="region of interest" description="Disordered" evidence="1">
    <location>
        <begin position="1"/>
        <end position="33"/>
    </location>
</feature>
<proteinExistence type="predicted"/>
<evidence type="ECO:0000256" key="1">
    <source>
        <dbReference type="SAM" id="MobiDB-lite"/>
    </source>
</evidence>
<name>A0A5B0N0C4_PUCGR</name>
<accession>A0A5B0N0C4</accession>
<dbReference type="AlphaFoldDB" id="A0A5B0N0C4"/>
<dbReference type="Pfam" id="PF11327">
    <property type="entry name" value="Egh16-like"/>
    <property type="match status" value="1"/>
</dbReference>
<sequence length="81" mass="8606">MDGAPRDITTPPALLHTSIIKDSETQSGTASPCQRTIMSGKLEMKNSLNRAEDGGLPDVGQNGMYSIKQAIEAISLGFLND</sequence>
<comment type="caution">
    <text evidence="2">The sequence shown here is derived from an EMBL/GenBank/DDBJ whole genome shotgun (WGS) entry which is preliminary data.</text>
</comment>
<dbReference type="InterPro" id="IPR021476">
    <property type="entry name" value="Egh16-like"/>
</dbReference>
<organism evidence="2 3">
    <name type="scientific">Puccinia graminis f. sp. tritici</name>
    <dbReference type="NCBI Taxonomy" id="56615"/>
    <lineage>
        <taxon>Eukaryota</taxon>
        <taxon>Fungi</taxon>
        <taxon>Dikarya</taxon>
        <taxon>Basidiomycota</taxon>
        <taxon>Pucciniomycotina</taxon>
        <taxon>Pucciniomycetes</taxon>
        <taxon>Pucciniales</taxon>
        <taxon>Pucciniaceae</taxon>
        <taxon>Puccinia</taxon>
    </lineage>
</organism>
<evidence type="ECO:0000313" key="2">
    <source>
        <dbReference type="EMBL" id="KAA1081874.1"/>
    </source>
</evidence>
<dbReference type="EMBL" id="VDEP01000440">
    <property type="protein sequence ID" value="KAA1081874.1"/>
    <property type="molecule type" value="Genomic_DNA"/>
</dbReference>
<evidence type="ECO:0000313" key="3">
    <source>
        <dbReference type="Proteomes" id="UP000325313"/>
    </source>
</evidence>
<dbReference type="Proteomes" id="UP000325313">
    <property type="component" value="Unassembled WGS sequence"/>
</dbReference>
<reference evidence="2 3" key="1">
    <citation type="submission" date="2019-05" db="EMBL/GenBank/DDBJ databases">
        <title>Emergence of the Ug99 lineage of the wheat stem rust pathogen through somatic hybridization.</title>
        <authorList>
            <person name="Li F."/>
            <person name="Upadhyaya N.M."/>
            <person name="Sperschneider J."/>
            <person name="Matny O."/>
            <person name="Nguyen-Phuc H."/>
            <person name="Mago R."/>
            <person name="Raley C."/>
            <person name="Miller M.E."/>
            <person name="Silverstein K.A.T."/>
            <person name="Henningsen E."/>
            <person name="Hirsch C.D."/>
            <person name="Visser B."/>
            <person name="Pretorius Z.A."/>
            <person name="Steffenson B.J."/>
            <person name="Schwessinger B."/>
            <person name="Dodds P.N."/>
            <person name="Figueroa M."/>
        </authorList>
    </citation>
    <scope>NUCLEOTIDE SEQUENCE [LARGE SCALE GENOMIC DNA]</scope>
    <source>
        <strain evidence="2 3">Ug99</strain>
    </source>
</reference>
<protein>
    <submittedName>
        <fullName evidence="2">Uncharacterized protein</fullName>
    </submittedName>
</protein>